<evidence type="ECO:0000256" key="1">
    <source>
        <dbReference type="ARBA" id="ARBA00004571"/>
    </source>
</evidence>
<reference evidence="14 15" key="1">
    <citation type="submission" date="2017-02" db="EMBL/GenBank/DDBJ databases">
        <authorList>
            <person name="Peterson S.W."/>
        </authorList>
    </citation>
    <scope>NUCLEOTIDE SEQUENCE [LARGE SCALE GENOMIC DNA]</scope>
    <source>
        <strain evidence="14 15">DSM 25262</strain>
    </source>
</reference>
<accession>A0A1T5IQV5</accession>
<evidence type="ECO:0000256" key="11">
    <source>
        <dbReference type="RuleBase" id="RU003357"/>
    </source>
</evidence>
<dbReference type="CDD" id="cd01347">
    <property type="entry name" value="ligand_gated_channel"/>
    <property type="match status" value="1"/>
</dbReference>
<organism evidence="14 15">
    <name type="scientific">Ohtaekwangia koreensis</name>
    <dbReference type="NCBI Taxonomy" id="688867"/>
    <lineage>
        <taxon>Bacteria</taxon>
        <taxon>Pseudomonadati</taxon>
        <taxon>Bacteroidota</taxon>
        <taxon>Cytophagia</taxon>
        <taxon>Cytophagales</taxon>
        <taxon>Fulvivirgaceae</taxon>
        <taxon>Ohtaekwangia</taxon>
    </lineage>
</organism>
<evidence type="ECO:0000256" key="4">
    <source>
        <dbReference type="ARBA" id="ARBA00022692"/>
    </source>
</evidence>
<dbReference type="InterPro" id="IPR000531">
    <property type="entry name" value="Beta-barrel_TonB"/>
</dbReference>
<feature type="domain" description="TonB-dependent receptor plug" evidence="13">
    <location>
        <begin position="85"/>
        <end position="195"/>
    </location>
</feature>
<dbReference type="Pfam" id="PF00593">
    <property type="entry name" value="TonB_dep_Rec_b-barrel"/>
    <property type="match status" value="1"/>
</dbReference>
<evidence type="ECO:0000259" key="13">
    <source>
        <dbReference type="Pfam" id="PF07715"/>
    </source>
</evidence>
<dbReference type="InterPro" id="IPR012910">
    <property type="entry name" value="Plug_dom"/>
</dbReference>
<feature type="domain" description="TonB-dependent receptor-like beta-barrel" evidence="12">
    <location>
        <begin position="257"/>
        <end position="653"/>
    </location>
</feature>
<keyword evidence="5" id="KW-0732">Signal</keyword>
<evidence type="ECO:0000256" key="2">
    <source>
        <dbReference type="ARBA" id="ARBA00022448"/>
    </source>
</evidence>
<dbReference type="InterPro" id="IPR037066">
    <property type="entry name" value="Plug_dom_sf"/>
</dbReference>
<dbReference type="Gene3D" id="2.170.130.10">
    <property type="entry name" value="TonB-dependent receptor, plug domain"/>
    <property type="match status" value="1"/>
</dbReference>
<comment type="similarity">
    <text evidence="10 11">Belongs to the TonB-dependent receptor family.</text>
</comment>
<dbReference type="PANTHER" id="PTHR30069:SF53">
    <property type="entry name" value="COLICIN I RECEPTOR-RELATED"/>
    <property type="match status" value="1"/>
</dbReference>
<evidence type="ECO:0000256" key="10">
    <source>
        <dbReference type="PROSITE-ProRule" id="PRU01360"/>
    </source>
</evidence>
<dbReference type="GO" id="GO:0009279">
    <property type="term" value="C:cell outer membrane"/>
    <property type="evidence" value="ECO:0007669"/>
    <property type="project" value="UniProtKB-SubCell"/>
</dbReference>
<dbReference type="EMBL" id="FUZU01000001">
    <property type="protein sequence ID" value="SKC41531.1"/>
    <property type="molecule type" value="Genomic_DNA"/>
</dbReference>
<dbReference type="PROSITE" id="PS52016">
    <property type="entry name" value="TONB_DEPENDENT_REC_3"/>
    <property type="match status" value="1"/>
</dbReference>
<evidence type="ECO:0000256" key="5">
    <source>
        <dbReference type="ARBA" id="ARBA00022729"/>
    </source>
</evidence>
<keyword evidence="9 10" id="KW-0998">Cell outer membrane</keyword>
<dbReference type="InterPro" id="IPR036942">
    <property type="entry name" value="Beta-barrel_TonB_sf"/>
</dbReference>
<evidence type="ECO:0000256" key="9">
    <source>
        <dbReference type="ARBA" id="ARBA00023237"/>
    </source>
</evidence>
<evidence type="ECO:0000256" key="7">
    <source>
        <dbReference type="ARBA" id="ARBA00023077"/>
    </source>
</evidence>
<gene>
    <name evidence="14" type="ORF">SAMN05660236_0297</name>
</gene>
<keyword evidence="8 10" id="KW-0472">Membrane</keyword>
<dbReference type="Gene3D" id="2.40.170.20">
    <property type="entry name" value="TonB-dependent receptor, beta-barrel domain"/>
    <property type="match status" value="1"/>
</dbReference>
<dbReference type="Proteomes" id="UP000190961">
    <property type="component" value="Unassembled WGS sequence"/>
</dbReference>
<keyword evidence="3 10" id="KW-1134">Transmembrane beta strand</keyword>
<keyword evidence="15" id="KW-1185">Reference proteome</keyword>
<dbReference type="Pfam" id="PF07715">
    <property type="entry name" value="Plug"/>
    <property type="match status" value="1"/>
</dbReference>
<dbReference type="SUPFAM" id="SSF56935">
    <property type="entry name" value="Porins"/>
    <property type="match status" value="1"/>
</dbReference>
<comment type="subcellular location">
    <subcellularLocation>
        <location evidence="1 10">Cell outer membrane</location>
        <topology evidence="1 10">Multi-pass membrane protein</topology>
    </subcellularLocation>
</comment>
<dbReference type="STRING" id="688867.SAMN05660236_0297"/>
<evidence type="ECO:0000256" key="6">
    <source>
        <dbReference type="ARBA" id="ARBA00023065"/>
    </source>
</evidence>
<name>A0A1T5IQV5_9BACT</name>
<dbReference type="GO" id="GO:0006811">
    <property type="term" value="P:monoatomic ion transport"/>
    <property type="evidence" value="ECO:0007669"/>
    <property type="project" value="UniProtKB-KW"/>
</dbReference>
<keyword evidence="2 10" id="KW-0813">Transport</keyword>
<keyword evidence="4 10" id="KW-0812">Transmembrane</keyword>
<sequence length="679" mass="75461">MDVTLTMIAYTTHAITRFDLIQAFYSFFTDPLKNLVMKKERKVWAITLIAVWLLAPNKTIAQQDSLALSNLDEVVITATKFPKNQSETGKVLTVIDEEQLSRSAGKDLAQVLNEQVGIVITGANSNPGKDKSVYLRGAKSEYTLVLLDGIPLNDPSSIGGGAFDLRMLPIDQIERIEILKGSQSTLYGTDAIAGVINIITKKKGDKPVGVSGMAGYGSYNTRKGNLVVAGTTSIIDYNVGYTYLKTDGISEAKDTADTGNFDKDGYKQNSVQVNVGIKPTDNISIRPFVRYSKFDGKYDAGAFSDDKNSDYESKFFNAGLNSQIAFSKGALNIQYGYNKIGRDYIQPDFFDPAIIATTSYTGKFHNAEAFVNYNLAEHFQALGGVNYQNQKMNVEGSDALKESSLDMLSPYASFFIKDIQGFSAELGGRFVHHSQFGNTFIYSINPSYLINRKIKLFANYSTGFKTPVVDQLYNKSYGNENLEPEKSKNIEAGVDFTVLNDKLVLRATAFSRKIENVIVYLYPGYINMDKQNDKGVELETEFAVTDKIKLKAFYAFVEGDLTTKLTPERDTTYNNLIRRPKHSVGINIGYAVTSNLFVSANLKTFGKRNDLFFNSTTFNNDLVAMDAYELLDVYAEYKFLAGKLKVFADVRNILDKDYYETYGYTTMGINGNVGVSFSL</sequence>
<evidence type="ECO:0000256" key="8">
    <source>
        <dbReference type="ARBA" id="ARBA00023136"/>
    </source>
</evidence>
<evidence type="ECO:0000256" key="3">
    <source>
        <dbReference type="ARBA" id="ARBA00022452"/>
    </source>
</evidence>
<dbReference type="AlphaFoldDB" id="A0A1T5IQV5"/>
<dbReference type="InterPro" id="IPR039426">
    <property type="entry name" value="TonB-dep_rcpt-like"/>
</dbReference>
<keyword evidence="7 11" id="KW-0798">TonB box</keyword>
<evidence type="ECO:0000313" key="14">
    <source>
        <dbReference type="EMBL" id="SKC41531.1"/>
    </source>
</evidence>
<evidence type="ECO:0000259" key="12">
    <source>
        <dbReference type="Pfam" id="PF00593"/>
    </source>
</evidence>
<proteinExistence type="inferred from homology"/>
<dbReference type="PANTHER" id="PTHR30069">
    <property type="entry name" value="TONB-DEPENDENT OUTER MEMBRANE RECEPTOR"/>
    <property type="match status" value="1"/>
</dbReference>
<keyword evidence="6" id="KW-0406">Ion transport</keyword>
<protein>
    <submittedName>
        <fullName evidence="14">Vitamin B12 transporter</fullName>
    </submittedName>
</protein>
<evidence type="ECO:0000313" key="15">
    <source>
        <dbReference type="Proteomes" id="UP000190961"/>
    </source>
</evidence>
<dbReference type="GO" id="GO:0015889">
    <property type="term" value="P:cobalamin transport"/>
    <property type="evidence" value="ECO:0007669"/>
    <property type="project" value="TreeGrafter"/>
</dbReference>